<sequence>MLDAQGLVQFEERKVTFDLEDTDPTAAVFFCQRKGRDDYREIGSKKFFKALRTPPPKGKKQVLLYIHGFNNLPEGDVFDRALRLQKLFDKKSKGLIEVVPMIWPCDNDLGILKDYWDDQDAAEKSAVSFARVVGKFMDWRDQMAPNGENDRDRYCLKRINVLAHSMGNRVLRYTLKKWAHDFGASPSIFRNIFMASADVVNETLEPDQAGHYISDAARNVVVYYASDDLALRSSKVVNLKNKVVSKRLGHSGPEDMGKVSRNVYAIDCDNFNNSYDKPKGHAYFIEDGNGKPGSVFLHMLHSLQTGRVHANADRMLELPKAGYKSPKRSGDE</sequence>
<dbReference type="GO" id="GO:0016787">
    <property type="term" value="F:hydrolase activity"/>
    <property type="evidence" value="ECO:0007669"/>
    <property type="project" value="UniProtKB-KW"/>
</dbReference>
<protein>
    <submittedName>
        <fullName evidence="1">Alpha/beta hydrolase</fullName>
    </submittedName>
</protein>
<reference evidence="2" key="1">
    <citation type="submission" date="2020-02" db="EMBL/GenBank/DDBJ databases">
        <title>Genomic and physiological characterization of two novel Nitrospinaceae genera.</title>
        <authorList>
            <person name="Mueller A.J."/>
            <person name="Jung M.-Y."/>
            <person name="Strachan C.R."/>
            <person name="Herbold C.W."/>
            <person name="Kirkegaard R.H."/>
            <person name="Daims H."/>
        </authorList>
    </citation>
    <scope>NUCLEOTIDE SEQUENCE [LARGE SCALE GENOMIC DNA]</scope>
</reference>
<name>A0A7T0C555_9BACT</name>
<dbReference type="Proteomes" id="UP000594464">
    <property type="component" value="Chromosome"/>
</dbReference>
<evidence type="ECO:0000313" key="2">
    <source>
        <dbReference type="Proteomes" id="UP000594464"/>
    </source>
</evidence>
<organism evidence="1 2">
    <name type="scientific">Candidatus Nitrohelix vancouverensis</name>
    <dbReference type="NCBI Taxonomy" id="2705534"/>
    <lineage>
        <taxon>Bacteria</taxon>
        <taxon>Pseudomonadati</taxon>
        <taxon>Nitrospinota/Tectimicrobiota group</taxon>
        <taxon>Nitrospinota</taxon>
        <taxon>Nitrospinia</taxon>
        <taxon>Nitrospinales</taxon>
        <taxon>Nitrospinaceae</taxon>
        <taxon>Candidatus Nitrohelix</taxon>
    </lineage>
</organism>
<evidence type="ECO:0000313" key="1">
    <source>
        <dbReference type="EMBL" id="QPJ66782.1"/>
    </source>
</evidence>
<dbReference type="Pfam" id="PF05990">
    <property type="entry name" value="DUF900"/>
    <property type="match status" value="1"/>
</dbReference>
<dbReference type="KEGG" id="nva:G3M78_05890"/>
<dbReference type="InterPro" id="IPR010297">
    <property type="entry name" value="DUF900_hydrolase"/>
</dbReference>
<accession>A0A7T0C555</accession>
<dbReference type="AlphaFoldDB" id="A0A7T0C555"/>
<gene>
    <name evidence="1" type="ORF">G3M78_05890</name>
</gene>
<keyword evidence="1" id="KW-0378">Hydrolase</keyword>
<dbReference type="EMBL" id="CP048620">
    <property type="protein sequence ID" value="QPJ66782.1"/>
    <property type="molecule type" value="Genomic_DNA"/>
</dbReference>
<proteinExistence type="predicted"/>